<dbReference type="EMBL" id="KK914563">
    <property type="protein sequence ID" value="KDP33091.1"/>
    <property type="molecule type" value="Genomic_DNA"/>
</dbReference>
<gene>
    <name evidence="2" type="ORF">JCGZ_13585</name>
</gene>
<organism evidence="2 3">
    <name type="scientific">Jatropha curcas</name>
    <name type="common">Barbados nut</name>
    <dbReference type="NCBI Taxonomy" id="180498"/>
    <lineage>
        <taxon>Eukaryota</taxon>
        <taxon>Viridiplantae</taxon>
        <taxon>Streptophyta</taxon>
        <taxon>Embryophyta</taxon>
        <taxon>Tracheophyta</taxon>
        <taxon>Spermatophyta</taxon>
        <taxon>Magnoliopsida</taxon>
        <taxon>eudicotyledons</taxon>
        <taxon>Gunneridae</taxon>
        <taxon>Pentapetalae</taxon>
        <taxon>rosids</taxon>
        <taxon>fabids</taxon>
        <taxon>Malpighiales</taxon>
        <taxon>Euphorbiaceae</taxon>
        <taxon>Crotonoideae</taxon>
        <taxon>Jatropheae</taxon>
        <taxon>Jatropha</taxon>
    </lineage>
</organism>
<evidence type="ECO:0000256" key="1">
    <source>
        <dbReference type="SAM" id="MobiDB-lite"/>
    </source>
</evidence>
<protein>
    <submittedName>
        <fullName evidence="2">Uncharacterized protein</fullName>
    </submittedName>
</protein>
<feature type="region of interest" description="Disordered" evidence="1">
    <location>
        <begin position="40"/>
        <end position="77"/>
    </location>
</feature>
<proteinExistence type="predicted"/>
<dbReference type="AlphaFoldDB" id="A0A067KA25"/>
<evidence type="ECO:0000313" key="2">
    <source>
        <dbReference type="EMBL" id="KDP33091.1"/>
    </source>
</evidence>
<accession>A0A067KA25</accession>
<sequence length="77" mass="8729">MAALQNSSESLNFLRGFICKEKRNQPMLALRTGTIEKMKESVGGGAVRSETRSQLSNDHCTSWKRERREGKVAMEQQ</sequence>
<evidence type="ECO:0000313" key="3">
    <source>
        <dbReference type="Proteomes" id="UP000027138"/>
    </source>
</evidence>
<feature type="compositionally biased region" description="Basic and acidic residues" evidence="1">
    <location>
        <begin position="61"/>
        <end position="77"/>
    </location>
</feature>
<reference evidence="2 3" key="1">
    <citation type="journal article" date="2014" name="PLoS ONE">
        <title>Global Analysis of Gene Expression Profiles in Physic Nut (Jatropha curcas L.) Seedlings Exposed to Salt Stress.</title>
        <authorList>
            <person name="Zhang L."/>
            <person name="Zhang C."/>
            <person name="Wu P."/>
            <person name="Chen Y."/>
            <person name="Li M."/>
            <person name="Jiang H."/>
            <person name="Wu G."/>
        </authorList>
    </citation>
    <scope>NUCLEOTIDE SEQUENCE [LARGE SCALE GENOMIC DNA]</scope>
    <source>
        <strain evidence="3">cv. GZQX0401</strain>
        <tissue evidence="2">Young leaves</tissue>
    </source>
</reference>
<dbReference type="Proteomes" id="UP000027138">
    <property type="component" value="Unassembled WGS sequence"/>
</dbReference>
<keyword evidence="3" id="KW-1185">Reference proteome</keyword>
<name>A0A067KA25_JATCU</name>